<evidence type="ECO:0008006" key="4">
    <source>
        <dbReference type="Google" id="ProtNLM"/>
    </source>
</evidence>
<accession>A0A3A4N878</accession>
<keyword evidence="1" id="KW-0732">Signal</keyword>
<protein>
    <recommendedName>
        <fullName evidence="4">Alginate export domain-containing protein</fullName>
    </recommendedName>
</protein>
<organism evidence="2 3">
    <name type="scientific">Abyssobacteria bacterium (strain SURF_5)</name>
    <dbReference type="NCBI Taxonomy" id="2093360"/>
    <lineage>
        <taxon>Bacteria</taxon>
        <taxon>Pseudomonadati</taxon>
        <taxon>Candidatus Hydrogenedentota</taxon>
        <taxon>Candidatus Abyssobacteria</taxon>
    </lineage>
</organism>
<evidence type="ECO:0000313" key="2">
    <source>
        <dbReference type="EMBL" id="RJP17883.1"/>
    </source>
</evidence>
<dbReference type="AlphaFoldDB" id="A0A3A4N878"/>
<evidence type="ECO:0000256" key="1">
    <source>
        <dbReference type="SAM" id="SignalP"/>
    </source>
</evidence>
<dbReference type="Proteomes" id="UP000265882">
    <property type="component" value="Unassembled WGS sequence"/>
</dbReference>
<gene>
    <name evidence="2" type="ORF">C4520_15520</name>
</gene>
<name>A0A3A4N878_ABYX5</name>
<evidence type="ECO:0000313" key="3">
    <source>
        <dbReference type="Proteomes" id="UP000265882"/>
    </source>
</evidence>
<feature type="chain" id="PRO_5017187611" description="Alginate export domain-containing protein" evidence="1">
    <location>
        <begin position="21"/>
        <end position="564"/>
    </location>
</feature>
<proteinExistence type="predicted"/>
<sequence>MRKWVSLFFLSLILIFPSAAESLEPEYREFHILKTEEATTVGQGNLRTEIEFGVTKQPDASELYSIPRLRLTYGLSDWADLEFEYDFFVVRDTTFVKFPTGEIVSDHDDESTGDLRVKVKMSPYEFGRNRLGFEATTKFPMADRDEGVGTNETDFVWQFLLTSDWGRLLTHLNAGMAIIGDPAENRNQRDFLILGAGAEYGLTDSLTLMAEINGSTWSENGEKGFTDNIAEASHGSWRAMGSIGLTGPIGNDWRWGLLARKGLNNHTDDWGVQGGLSRVWGIGGSEEPAAAEEERRPDPETFFNPMKTATAYTIGERNFHLELAADYINQPDDSDLYVLPDLTVGWGIGPWADFQVQLQYLMVRNSKRFDSSGAVIEEDIDETGQGDAWAKFKFSPFDLRCGRLGAELITKVPSADDKDALGTDEADIVFRGLLSTDWSEFYPDSLLGRLKTHLNAGIAIQGNPYKHSSQNDLFIWGVLAEYELLESLTLWAELEGSNGGPTIGNVTEGVYGDDFIEARLGLTGPFPLIDFLDDWKWGVTASAGMTSESRDWTASVGVSHTWGL</sequence>
<dbReference type="EMBL" id="QZKU01000109">
    <property type="protein sequence ID" value="RJP17883.1"/>
    <property type="molecule type" value="Genomic_DNA"/>
</dbReference>
<feature type="signal peptide" evidence="1">
    <location>
        <begin position="1"/>
        <end position="20"/>
    </location>
</feature>
<reference evidence="2 3" key="1">
    <citation type="journal article" date="2017" name="ISME J.">
        <title>Energy and carbon metabolisms in a deep terrestrial subsurface fluid microbial community.</title>
        <authorList>
            <person name="Momper L."/>
            <person name="Jungbluth S.P."/>
            <person name="Lee M.D."/>
            <person name="Amend J.P."/>
        </authorList>
    </citation>
    <scope>NUCLEOTIDE SEQUENCE [LARGE SCALE GENOMIC DNA]</scope>
    <source>
        <strain evidence="2">SURF_5</strain>
    </source>
</reference>
<comment type="caution">
    <text evidence="2">The sequence shown here is derived from an EMBL/GenBank/DDBJ whole genome shotgun (WGS) entry which is preliminary data.</text>
</comment>